<dbReference type="Proteomes" id="UP001595798">
    <property type="component" value="Unassembled WGS sequence"/>
</dbReference>
<feature type="domain" description="ABC transporter" evidence="7">
    <location>
        <begin position="12"/>
        <end position="228"/>
    </location>
</feature>
<dbReference type="NCBIfam" id="TIGR01189">
    <property type="entry name" value="ccmA"/>
    <property type="match status" value="1"/>
</dbReference>
<keyword evidence="2" id="KW-0547">Nucleotide-binding</keyword>
<dbReference type="RefSeq" id="WP_379886120.1">
    <property type="nucleotide sequence ID" value="NZ_JBHSDI010000010.1"/>
</dbReference>
<keyword evidence="1" id="KW-0813">Transport</keyword>
<evidence type="ECO:0000256" key="4">
    <source>
        <dbReference type="ARBA" id="ARBA00022840"/>
    </source>
</evidence>
<dbReference type="NCBIfam" id="NF010061">
    <property type="entry name" value="PRK13538.1"/>
    <property type="match status" value="1"/>
</dbReference>
<gene>
    <name evidence="8" type="primary">ccmA</name>
    <name evidence="8" type="ORF">ACFOZ5_06015</name>
</gene>
<name>A0ABV8QE32_9GAMM</name>
<dbReference type="InterPro" id="IPR005895">
    <property type="entry name" value="ABC_transptr_haem_export_CcmA"/>
</dbReference>
<dbReference type="InterPro" id="IPR017871">
    <property type="entry name" value="ABC_transporter-like_CS"/>
</dbReference>
<dbReference type="Gene3D" id="3.40.50.300">
    <property type="entry name" value="P-loop containing nucleotide triphosphate hydrolases"/>
    <property type="match status" value="1"/>
</dbReference>
<evidence type="ECO:0000313" key="8">
    <source>
        <dbReference type="EMBL" id="MFC4258591.1"/>
    </source>
</evidence>
<keyword evidence="9" id="KW-1185">Reference proteome</keyword>
<dbReference type="SUPFAM" id="SSF52540">
    <property type="entry name" value="P-loop containing nucleoside triphosphate hydrolases"/>
    <property type="match status" value="1"/>
</dbReference>
<keyword evidence="4" id="KW-0067">ATP-binding</keyword>
<dbReference type="EMBL" id="JBHSDI010000010">
    <property type="protein sequence ID" value="MFC4258591.1"/>
    <property type="molecule type" value="Genomic_DNA"/>
</dbReference>
<sequence>MTEPLQQADHLLKVQSLECERDDRVLFRDLSFSIVPGTLTRVEGPNGSGKTTLLRILAGLNDNWSGQIYWCGQPRHKQWDSVHRNILYLGHRPGIKGVLTPMENLQALVAGRQSVSRDVLSRALAQVGLGPWENQPCEHLSAGQKRRVALARLLFADEPLWLLDEAFTALDVDAVAAVEQLLAGRVRDGGAVVMTTHHQPALDNMQRIRLGHGMAESSHNPAGEVAHG</sequence>
<protein>
    <submittedName>
        <fullName evidence="8">Cytochrome c biogenesis heme-transporting ATPase CcmA</fullName>
    </submittedName>
</protein>
<dbReference type="InterPro" id="IPR003439">
    <property type="entry name" value="ABC_transporter-like_ATP-bd"/>
</dbReference>
<evidence type="ECO:0000256" key="6">
    <source>
        <dbReference type="ARBA" id="ARBA00023136"/>
    </source>
</evidence>
<dbReference type="PANTHER" id="PTHR43499:SF1">
    <property type="entry name" value="ABC TRANSPORTER I FAMILY MEMBER 1"/>
    <property type="match status" value="1"/>
</dbReference>
<dbReference type="Pfam" id="PF00005">
    <property type="entry name" value="ABC_tran"/>
    <property type="match status" value="1"/>
</dbReference>
<dbReference type="InterPro" id="IPR003593">
    <property type="entry name" value="AAA+_ATPase"/>
</dbReference>
<dbReference type="PROSITE" id="PS50893">
    <property type="entry name" value="ABC_TRANSPORTER_2"/>
    <property type="match status" value="1"/>
</dbReference>
<dbReference type="PANTHER" id="PTHR43499">
    <property type="entry name" value="ABC TRANSPORTER I FAMILY MEMBER 1"/>
    <property type="match status" value="1"/>
</dbReference>
<evidence type="ECO:0000256" key="5">
    <source>
        <dbReference type="ARBA" id="ARBA00022967"/>
    </source>
</evidence>
<evidence type="ECO:0000259" key="7">
    <source>
        <dbReference type="PROSITE" id="PS50893"/>
    </source>
</evidence>
<accession>A0ABV8QE32</accession>
<evidence type="ECO:0000256" key="3">
    <source>
        <dbReference type="ARBA" id="ARBA00022748"/>
    </source>
</evidence>
<comment type="caution">
    <text evidence="8">The sequence shown here is derived from an EMBL/GenBank/DDBJ whole genome shotgun (WGS) entry which is preliminary data.</text>
</comment>
<keyword evidence="6" id="KW-0472">Membrane</keyword>
<keyword evidence="3" id="KW-0201">Cytochrome c-type biogenesis</keyword>
<keyword evidence="5" id="KW-1278">Translocase</keyword>
<evidence type="ECO:0000256" key="1">
    <source>
        <dbReference type="ARBA" id="ARBA00022448"/>
    </source>
</evidence>
<evidence type="ECO:0000256" key="2">
    <source>
        <dbReference type="ARBA" id="ARBA00022741"/>
    </source>
</evidence>
<proteinExistence type="predicted"/>
<reference evidence="9" key="1">
    <citation type="journal article" date="2019" name="Int. J. Syst. Evol. Microbiol.">
        <title>The Global Catalogue of Microorganisms (GCM) 10K type strain sequencing project: providing services to taxonomists for standard genome sequencing and annotation.</title>
        <authorList>
            <consortium name="The Broad Institute Genomics Platform"/>
            <consortium name="The Broad Institute Genome Sequencing Center for Infectious Disease"/>
            <person name="Wu L."/>
            <person name="Ma J."/>
        </authorList>
    </citation>
    <scope>NUCLEOTIDE SEQUENCE [LARGE SCALE GENOMIC DNA]</scope>
    <source>
        <strain evidence="9">CECT 7297</strain>
    </source>
</reference>
<evidence type="ECO:0000313" key="9">
    <source>
        <dbReference type="Proteomes" id="UP001595798"/>
    </source>
</evidence>
<dbReference type="PROSITE" id="PS00211">
    <property type="entry name" value="ABC_TRANSPORTER_1"/>
    <property type="match status" value="1"/>
</dbReference>
<dbReference type="InterPro" id="IPR027417">
    <property type="entry name" value="P-loop_NTPase"/>
</dbReference>
<organism evidence="8 9">
    <name type="scientific">Marinobacter lacisalsi</name>
    <dbReference type="NCBI Taxonomy" id="475979"/>
    <lineage>
        <taxon>Bacteria</taxon>
        <taxon>Pseudomonadati</taxon>
        <taxon>Pseudomonadota</taxon>
        <taxon>Gammaproteobacteria</taxon>
        <taxon>Pseudomonadales</taxon>
        <taxon>Marinobacteraceae</taxon>
        <taxon>Marinobacter</taxon>
    </lineage>
</organism>
<dbReference type="SMART" id="SM00382">
    <property type="entry name" value="AAA"/>
    <property type="match status" value="1"/>
</dbReference>